<dbReference type="InterPro" id="IPR023620">
    <property type="entry name" value="SmpB"/>
</dbReference>
<dbReference type="EMBL" id="JAASRN010000007">
    <property type="protein sequence ID" value="NIK74804.1"/>
    <property type="molecule type" value="Genomic_DNA"/>
</dbReference>
<dbReference type="PANTHER" id="PTHR30308">
    <property type="entry name" value="TMRNA-BINDING COMPONENT OF TRANS-TRANSLATION TAGGING COMPLEX"/>
    <property type="match status" value="1"/>
</dbReference>
<organism evidence="4 5">
    <name type="scientific">Thermonema lapsum</name>
    <dbReference type="NCBI Taxonomy" id="28195"/>
    <lineage>
        <taxon>Bacteria</taxon>
        <taxon>Pseudomonadati</taxon>
        <taxon>Bacteroidota</taxon>
        <taxon>Cytophagia</taxon>
        <taxon>Cytophagales</taxon>
        <taxon>Thermonemataceae</taxon>
        <taxon>Thermonema</taxon>
    </lineage>
</organism>
<keyword evidence="5" id="KW-1185">Reference proteome</keyword>
<dbReference type="GO" id="GO:0070930">
    <property type="term" value="P:trans-translation-dependent protein tagging"/>
    <property type="evidence" value="ECO:0007669"/>
    <property type="project" value="TreeGrafter"/>
</dbReference>
<dbReference type="NCBIfam" id="TIGR00086">
    <property type="entry name" value="smpB"/>
    <property type="match status" value="1"/>
</dbReference>
<evidence type="ECO:0000256" key="2">
    <source>
        <dbReference type="ARBA" id="ARBA00022884"/>
    </source>
</evidence>
<dbReference type="HAMAP" id="MF_00023">
    <property type="entry name" value="SmpB"/>
    <property type="match status" value="1"/>
</dbReference>
<reference evidence="4 5" key="1">
    <citation type="submission" date="2020-03" db="EMBL/GenBank/DDBJ databases">
        <title>Genomic Encyclopedia of Type Strains, Phase IV (KMG-IV): sequencing the most valuable type-strain genomes for metagenomic binning, comparative biology and taxonomic classification.</title>
        <authorList>
            <person name="Goeker M."/>
        </authorList>
    </citation>
    <scope>NUCLEOTIDE SEQUENCE [LARGE SCALE GENOMIC DNA]</scope>
    <source>
        <strain evidence="4 5">DSM 5718</strain>
    </source>
</reference>
<dbReference type="InterPro" id="IPR020081">
    <property type="entry name" value="SsrA-bd_prot_CS"/>
</dbReference>
<dbReference type="Gene3D" id="2.40.280.10">
    <property type="match status" value="1"/>
</dbReference>
<sequence length="158" mass="18960">MSMSSKKKFEFSKSVNIKNKRAYFEYHILDTYEAGIVLTGSEIKSIRLGKVQLQQAYCYFDKGELWIKDMHISPYEQGGHYNHEPMRPRKLLLHKRELRKLKEKLEEKGLTLIPTRLYINDRGWAKVEIALARGKKLYDKRETIKKREQEREIARKEW</sequence>
<evidence type="ECO:0000313" key="4">
    <source>
        <dbReference type="EMBL" id="NIK74804.1"/>
    </source>
</evidence>
<comment type="subcellular location">
    <subcellularLocation>
        <location evidence="3">Cytoplasm</location>
    </subcellularLocation>
    <text evidence="3">The tmRNA-SmpB complex associates with stalled 70S ribosomes.</text>
</comment>
<dbReference type="PROSITE" id="PS01317">
    <property type="entry name" value="SSRP"/>
    <property type="match status" value="1"/>
</dbReference>
<dbReference type="CDD" id="cd09294">
    <property type="entry name" value="SmpB"/>
    <property type="match status" value="1"/>
</dbReference>
<dbReference type="SUPFAM" id="SSF74982">
    <property type="entry name" value="Small protein B (SmpB)"/>
    <property type="match status" value="1"/>
</dbReference>
<gene>
    <name evidence="3" type="primary">smpB</name>
    <name evidence="4" type="ORF">FHS56_002337</name>
</gene>
<evidence type="ECO:0000256" key="1">
    <source>
        <dbReference type="ARBA" id="ARBA00022490"/>
    </source>
</evidence>
<keyword evidence="2 3" id="KW-0694">RNA-binding</keyword>
<dbReference type="GO" id="GO:0005829">
    <property type="term" value="C:cytosol"/>
    <property type="evidence" value="ECO:0007669"/>
    <property type="project" value="TreeGrafter"/>
</dbReference>
<comment type="caution">
    <text evidence="4">The sequence shown here is derived from an EMBL/GenBank/DDBJ whole genome shotgun (WGS) entry which is preliminary data.</text>
</comment>
<accession>A0A846MT36</accession>
<comment type="function">
    <text evidence="3">Required for rescue of stalled ribosomes mediated by trans-translation. Binds to transfer-messenger RNA (tmRNA), required for stable association of tmRNA with ribosomes. tmRNA and SmpB together mimic tRNA shape, replacing the anticodon stem-loop with SmpB. tmRNA is encoded by the ssrA gene; the 2 termini fold to resemble tRNA(Ala) and it encodes a 'tag peptide', a short internal open reading frame. During trans-translation Ala-aminoacylated tmRNA acts like a tRNA, entering the A-site of stalled ribosomes, displacing the stalled mRNA. The ribosome then switches to translate the ORF on the tmRNA; the nascent peptide is terminated with the 'tag peptide' encoded by the tmRNA and targeted for degradation. The ribosome is freed to recommence translation, which seems to be the essential function of trans-translation.</text>
</comment>
<keyword evidence="1 3" id="KW-0963">Cytoplasm</keyword>
<dbReference type="GO" id="GO:0003723">
    <property type="term" value="F:RNA binding"/>
    <property type="evidence" value="ECO:0007669"/>
    <property type="project" value="UniProtKB-UniRule"/>
</dbReference>
<dbReference type="Proteomes" id="UP000537126">
    <property type="component" value="Unassembled WGS sequence"/>
</dbReference>
<evidence type="ECO:0000313" key="5">
    <source>
        <dbReference type="Proteomes" id="UP000537126"/>
    </source>
</evidence>
<dbReference type="Pfam" id="PF01668">
    <property type="entry name" value="SmpB"/>
    <property type="match status" value="1"/>
</dbReference>
<evidence type="ECO:0000256" key="3">
    <source>
        <dbReference type="HAMAP-Rule" id="MF_00023"/>
    </source>
</evidence>
<dbReference type="GO" id="GO:0070929">
    <property type="term" value="P:trans-translation"/>
    <property type="evidence" value="ECO:0007669"/>
    <property type="project" value="UniProtKB-UniRule"/>
</dbReference>
<dbReference type="PANTHER" id="PTHR30308:SF2">
    <property type="entry name" value="SSRA-BINDING PROTEIN"/>
    <property type="match status" value="1"/>
</dbReference>
<dbReference type="NCBIfam" id="NF003843">
    <property type="entry name" value="PRK05422.1"/>
    <property type="match status" value="1"/>
</dbReference>
<dbReference type="InterPro" id="IPR000037">
    <property type="entry name" value="SsrA-bd_prot"/>
</dbReference>
<protein>
    <recommendedName>
        <fullName evidence="3">SsrA-binding protein</fullName>
    </recommendedName>
    <alternativeName>
        <fullName evidence="3">Small protein B</fullName>
    </alternativeName>
</protein>
<comment type="similarity">
    <text evidence="3">Belongs to the SmpB family.</text>
</comment>
<name>A0A846MT36_9BACT</name>
<proteinExistence type="inferred from homology"/>
<dbReference type="AlphaFoldDB" id="A0A846MT36"/>